<keyword evidence="3" id="KW-0813">Transport</keyword>
<comment type="subcellular location">
    <subcellularLocation>
        <location evidence="1">Nucleus</location>
        <location evidence="1">Nuclear pore complex</location>
    </subcellularLocation>
</comment>
<evidence type="ECO:0000259" key="9">
    <source>
        <dbReference type="PROSITE" id="PS51434"/>
    </source>
</evidence>
<dbReference type="GO" id="GO:0044614">
    <property type="term" value="C:nuclear pore cytoplasmic filaments"/>
    <property type="evidence" value="ECO:0007669"/>
    <property type="project" value="TreeGrafter"/>
</dbReference>
<dbReference type="PANTHER" id="PTHR23198:SF6">
    <property type="entry name" value="NUCLEAR PORE COMPLEX PROTEIN NUP98-NUP96"/>
    <property type="match status" value="1"/>
</dbReference>
<keyword evidence="5" id="KW-0653">Protein transport</keyword>
<keyword evidence="4" id="KW-0509">mRNA transport</keyword>
<dbReference type="OrthoDB" id="3797628at2759"/>
<evidence type="ECO:0000256" key="8">
    <source>
        <dbReference type="ARBA" id="ARBA00023242"/>
    </source>
</evidence>
<evidence type="ECO:0000256" key="5">
    <source>
        <dbReference type="ARBA" id="ARBA00022927"/>
    </source>
</evidence>
<dbReference type="InterPro" id="IPR007230">
    <property type="entry name" value="Nup98_auto-Pept-S59_dom"/>
</dbReference>
<dbReference type="GO" id="GO:0000973">
    <property type="term" value="P:post-transcriptional tethering of RNA polymerase II gene DNA at nuclear periphery"/>
    <property type="evidence" value="ECO:0007669"/>
    <property type="project" value="TreeGrafter"/>
</dbReference>
<dbReference type="GO" id="GO:0051028">
    <property type="term" value="P:mRNA transport"/>
    <property type="evidence" value="ECO:0007669"/>
    <property type="project" value="UniProtKB-KW"/>
</dbReference>
<accession>A0A1E3PE77</accession>
<name>A0A1E3PE77_9ASCO</name>
<dbReference type="SUPFAM" id="SSF82215">
    <property type="entry name" value="C-terminal autoproteolytic domain of nucleoporin nup98"/>
    <property type="match status" value="1"/>
</dbReference>
<dbReference type="GO" id="GO:0017056">
    <property type="term" value="F:structural constituent of nuclear pore"/>
    <property type="evidence" value="ECO:0007669"/>
    <property type="project" value="InterPro"/>
</dbReference>
<evidence type="ECO:0000256" key="4">
    <source>
        <dbReference type="ARBA" id="ARBA00022816"/>
    </source>
</evidence>
<dbReference type="InterPro" id="IPR036903">
    <property type="entry name" value="Nup98_auto-Pept-S59_dom_sf"/>
</dbReference>
<dbReference type="GO" id="GO:0034398">
    <property type="term" value="P:telomere tethering at nuclear periphery"/>
    <property type="evidence" value="ECO:0007669"/>
    <property type="project" value="TreeGrafter"/>
</dbReference>
<keyword evidence="11" id="KW-1185">Reference proteome</keyword>
<dbReference type="GO" id="GO:0003723">
    <property type="term" value="F:RNA binding"/>
    <property type="evidence" value="ECO:0007669"/>
    <property type="project" value="TreeGrafter"/>
</dbReference>
<comment type="similarity">
    <text evidence="2">Belongs to the nucleoporin GLFG family.</text>
</comment>
<evidence type="ECO:0000313" key="11">
    <source>
        <dbReference type="Proteomes" id="UP000095009"/>
    </source>
</evidence>
<sequence length="146" mass="15947">GYWCSPPLTALATYSPSQLASVNNFRVGQRDSGHQIAFAAPVDLTTLPNLGDLFGQIIVFGPKCVTVYPDESTKPALGHGLNVPATITLANIHLRDRKTQCQIVDPADPRVTPHIERLKKALAHNGGEHLSWSVTSGEWIFRVPHF</sequence>
<reference evidence="10 11" key="1">
    <citation type="journal article" date="2016" name="Proc. Natl. Acad. Sci. U.S.A.">
        <title>Comparative genomics of biotechnologically important yeasts.</title>
        <authorList>
            <person name="Riley R."/>
            <person name="Haridas S."/>
            <person name="Wolfe K.H."/>
            <person name="Lopes M.R."/>
            <person name="Hittinger C.T."/>
            <person name="Goeker M."/>
            <person name="Salamov A.A."/>
            <person name="Wisecaver J.H."/>
            <person name="Long T.M."/>
            <person name="Calvey C.H."/>
            <person name="Aerts A.L."/>
            <person name="Barry K.W."/>
            <person name="Choi C."/>
            <person name="Clum A."/>
            <person name="Coughlan A.Y."/>
            <person name="Deshpande S."/>
            <person name="Douglass A.P."/>
            <person name="Hanson S.J."/>
            <person name="Klenk H.-P."/>
            <person name="LaButti K.M."/>
            <person name="Lapidus A."/>
            <person name="Lindquist E.A."/>
            <person name="Lipzen A.M."/>
            <person name="Meier-Kolthoff J.P."/>
            <person name="Ohm R.A."/>
            <person name="Otillar R.P."/>
            <person name="Pangilinan J.L."/>
            <person name="Peng Y."/>
            <person name="Rokas A."/>
            <person name="Rosa C.A."/>
            <person name="Scheuner C."/>
            <person name="Sibirny A.A."/>
            <person name="Slot J.C."/>
            <person name="Stielow J.B."/>
            <person name="Sun H."/>
            <person name="Kurtzman C.P."/>
            <person name="Blackwell M."/>
            <person name="Grigoriev I.V."/>
            <person name="Jeffries T.W."/>
        </authorList>
    </citation>
    <scope>NUCLEOTIDE SEQUENCE [LARGE SCALE GENOMIC DNA]</scope>
    <source>
        <strain evidence="10 11">DSM 6958</strain>
    </source>
</reference>
<dbReference type="GO" id="GO:0006606">
    <property type="term" value="P:protein import into nucleus"/>
    <property type="evidence" value="ECO:0007669"/>
    <property type="project" value="TreeGrafter"/>
</dbReference>
<organism evidence="10 11">
    <name type="scientific">Nadsonia fulvescens var. elongata DSM 6958</name>
    <dbReference type="NCBI Taxonomy" id="857566"/>
    <lineage>
        <taxon>Eukaryota</taxon>
        <taxon>Fungi</taxon>
        <taxon>Dikarya</taxon>
        <taxon>Ascomycota</taxon>
        <taxon>Saccharomycotina</taxon>
        <taxon>Dipodascomycetes</taxon>
        <taxon>Dipodascales</taxon>
        <taxon>Dipodascales incertae sedis</taxon>
        <taxon>Nadsonia</taxon>
    </lineage>
</organism>
<dbReference type="Pfam" id="PF04096">
    <property type="entry name" value="Nucleoporin2"/>
    <property type="match status" value="1"/>
</dbReference>
<evidence type="ECO:0000256" key="2">
    <source>
        <dbReference type="ARBA" id="ARBA00008926"/>
    </source>
</evidence>
<dbReference type="AlphaFoldDB" id="A0A1E3PE77"/>
<dbReference type="GO" id="GO:0006405">
    <property type="term" value="P:RNA export from nucleus"/>
    <property type="evidence" value="ECO:0007669"/>
    <property type="project" value="TreeGrafter"/>
</dbReference>
<keyword evidence="6" id="KW-0811">Translocation</keyword>
<keyword evidence="7" id="KW-0906">Nuclear pore complex</keyword>
<gene>
    <name evidence="10" type="ORF">NADFUDRAFT_6387</name>
</gene>
<dbReference type="PROSITE" id="PS51434">
    <property type="entry name" value="NUP_C"/>
    <property type="match status" value="1"/>
</dbReference>
<proteinExistence type="inferred from homology"/>
<evidence type="ECO:0000256" key="3">
    <source>
        <dbReference type="ARBA" id="ARBA00022448"/>
    </source>
</evidence>
<dbReference type="Gene3D" id="3.30.1610.10">
    <property type="entry name" value="Peptidase S59, nucleoporin"/>
    <property type="match status" value="1"/>
</dbReference>
<feature type="non-terminal residue" evidence="10">
    <location>
        <position position="1"/>
    </location>
</feature>
<evidence type="ECO:0000256" key="1">
    <source>
        <dbReference type="ARBA" id="ARBA00004567"/>
    </source>
</evidence>
<evidence type="ECO:0000256" key="7">
    <source>
        <dbReference type="ARBA" id="ARBA00023132"/>
    </source>
</evidence>
<keyword evidence="8" id="KW-0539">Nucleus</keyword>
<evidence type="ECO:0000313" key="10">
    <source>
        <dbReference type="EMBL" id="ODQ63723.1"/>
    </source>
</evidence>
<dbReference type="Proteomes" id="UP000095009">
    <property type="component" value="Unassembled WGS sequence"/>
</dbReference>
<dbReference type="GO" id="GO:0008139">
    <property type="term" value="F:nuclear localization sequence binding"/>
    <property type="evidence" value="ECO:0007669"/>
    <property type="project" value="TreeGrafter"/>
</dbReference>
<protein>
    <submittedName>
        <fullName evidence="10">C-terminal autoproteolytic domain of nucleoporin nup98</fullName>
    </submittedName>
</protein>
<feature type="domain" description="Peptidase S59" evidence="9">
    <location>
        <begin position="1"/>
        <end position="146"/>
    </location>
</feature>
<dbReference type="EMBL" id="KV454414">
    <property type="protein sequence ID" value="ODQ63723.1"/>
    <property type="molecule type" value="Genomic_DNA"/>
</dbReference>
<dbReference type="STRING" id="857566.A0A1E3PE77"/>
<feature type="non-terminal residue" evidence="10">
    <location>
        <position position="146"/>
    </location>
</feature>
<dbReference type="PANTHER" id="PTHR23198">
    <property type="entry name" value="NUCLEOPORIN"/>
    <property type="match status" value="1"/>
</dbReference>
<evidence type="ECO:0000256" key="6">
    <source>
        <dbReference type="ARBA" id="ARBA00023010"/>
    </source>
</evidence>
<dbReference type="InterPro" id="IPR037665">
    <property type="entry name" value="Nucleoporin_S59-like"/>
</dbReference>